<gene>
    <name evidence="4" type="ORF">OBE_04431</name>
</gene>
<feature type="domain" description="Smf/DprA SLOG" evidence="3">
    <location>
        <begin position="51"/>
        <end position="123"/>
    </location>
</feature>
<dbReference type="PANTHER" id="PTHR43022:SF1">
    <property type="entry name" value="PROTEIN SMF"/>
    <property type="match status" value="1"/>
</dbReference>
<dbReference type="EMBL" id="AJWZ01003008">
    <property type="protein sequence ID" value="EKC69395.1"/>
    <property type="molecule type" value="Genomic_DNA"/>
</dbReference>
<evidence type="ECO:0000313" key="4">
    <source>
        <dbReference type="EMBL" id="EKC69395.1"/>
    </source>
</evidence>
<dbReference type="GO" id="GO:0009294">
    <property type="term" value="P:DNA-mediated transformation"/>
    <property type="evidence" value="ECO:0007669"/>
    <property type="project" value="InterPro"/>
</dbReference>
<dbReference type="PANTHER" id="PTHR43022">
    <property type="entry name" value="PROTEIN SMF"/>
    <property type="match status" value="1"/>
</dbReference>
<dbReference type="InterPro" id="IPR057666">
    <property type="entry name" value="DrpA_SLOG"/>
</dbReference>
<feature type="region of interest" description="Disordered" evidence="2">
    <location>
        <begin position="1"/>
        <end position="26"/>
    </location>
</feature>
<feature type="compositionally biased region" description="Basic and acidic residues" evidence="2">
    <location>
        <begin position="16"/>
        <end position="26"/>
    </location>
</feature>
<evidence type="ECO:0000256" key="2">
    <source>
        <dbReference type="SAM" id="MobiDB-lite"/>
    </source>
</evidence>
<sequence>MDNTNKNINQNANTNENKKINNKRGSEYKEQLEKLKDKNYIKELEKQGIKVVSVNDRDYPAKLLPYDHRPEYLFYKGRLPDRDKPVVAMVGARACSNYGRKMARALARELSENGVQIISGMAR</sequence>
<reference evidence="4" key="1">
    <citation type="journal article" date="2013" name="Environ. Microbiol.">
        <title>Microbiota from the distal guts of lean and obese adolescents exhibit partial functional redundancy besides clear differences in community structure.</title>
        <authorList>
            <person name="Ferrer M."/>
            <person name="Ruiz A."/>
            <person name="Lanza F."/>
            <person name="Haange S.B."/>
            <person name="Oberbach A."/>
            <person name="Till H."/>
            <person name="Bargiela R."/>
            <person name="Campoy C."/>
            <person name="Segura M.T."/>
            <person name="Richter M."/>
            <person name="von Bergen M."/>
            <person name="Seifert J."/>
            <person name="Suarez A."/>
        </authorList>
    </citation>
    <scope>NUCLEOTIDE SEQUENCE</scope>
</reference>
<comment type="similarity">
    <text evidence="1">Belongs to the DprA/Smf family.</text>
</comment>
<name>K1TT63_9ZZZZ</name>
<evidence type="ECO:0000256" key="1">
    <source>
        <dbReference type="ARBA" id="ARBA00006525"/>
    </source>
</evidence>
<comment type="caution">
    <text evidence="4">The sequence shown here is derived from an EMBL/GenBank/DDBJ whole genome shotgun (WGS) entry which is preliminary data.</text>
</comment>
<evidence type="ECO:0000259" key="3">
    <source>
        <dbReference type="Pfam" id="PF02481"/>
    </source>
</evidence>
<protein>
    <submittedName>
        <fullName evidence="4">DNA recombination-mediator protein A</fullName>
    </submittedName>
</protein>
<dbReference type="InterPro" id="IPR003488">
    <property type="entry name" value="DprA"/>
</dbReference>
<dbReference type="SUPFAM" id="SSF102405">
    <property type="entry name" value="MCP/YpsA-like"/>
    <property type="match status" value="1"/>
</dbReference>
<accession>K1TT63</accession>
<dbReference type="Gene3D" id="3.40.50.450">
    <property type="match status" value="1"/>
</dbReference>
<organism evidence="4">
    <name type="scientific">human gut metagenome</name>
    <dbReference type="NCBI Taxonomy" id="408170"/>
    <lineage>
        <taxon>unclassified sequences</taxon>
        <taxon>metagenomes</taxon>
        <taxon>organismal metagenomes</taxon>
    </lineage>
</organism>
<proteinExistence type="inferred from homology"/>
<dbReference type="AlphaFoldDB" id="K1TT63"/>
<dbReference type="Pfam" id="PF02481">
    <property type="entry name" value="DNA_processg_A"/>
    <property type="match status" value="1"/>
</dbReference>
<feature type="non-terminal residue" evidence="4">
    <location>
        <position position="123"/>
    </location>
</feature>
<feature type="compositionally biased region" description="Low complexity" evidence="2">
    <location>
        <begin position="1"/>
        <end position="15"/>
    </location>
</feature>